<dbReference type="PANTHER" id="PTHR43284">
    <property type="entry name" value="ASPARAGINE SYNTHETASE (GLUTAMINE-HYDROLYZING)"/>
    <property type="match status" value="1"/>
</dbReference>
<dbReference type="PIRSF" id="PIRSF001589">
    <property type="entry name" value="Asn_synthetase_glu-h"/>
    <property type="match status" value="1"/>
</dbReference>
<evidence type="ECO:0000256" key="4">
    <source>
        <dbReference type="ARBA" id="ARBA00022741"/>
    </source>
</evidence>
<feature type="binding site" evidence="9">
    <location>
        <position position="294"/>
    </location>
    <ligand>
        <name>ATP</name>
        <dbReference type="ChEBI" id="CHEBI:30616"/>
    </ligand>
</feature>
<dbReference type="Gene3D" id="3.60.20.10">
    <property type="entry name" value="Glutamine Phosphoribosylpyrophosphate, subunit 1, domain 1"/>
    <property type="match status" value="1"/>
</dbReference>
<dbReference type="InterPro" id="IPR014729">
    <property type="entry name" value="Rossmann-like_a/b/a_fold"/>
</dbReference>
<keyword evidence="8" id="KW-0061">Asparagine biosynthesis</keyword>
<evidence type="ECO:0000259" key="11">
    <source>
        <dbReference type="PROSITE" id="PS51278"/>
    </source>
</evidence>
<evidence type="ECO:0000256" key="8">
    <source>
        <dbReference type="PIRSR" id="PIRSR001589-1"/>
    </source>
</evidence>
<dbReference type="PANTHER" id="PTHR43284:SF1">
    <property type="entry name" value="ASPARAGINE SYNTHETASE"/>
    <property type="match status" value="1"/>
</dbReference>
<comment type="catalytic activity">
    <reaction evidence="7">
        <text>L-aspartate + L-glutamine + ATP + H2O = L-asparagine + L-glutamate + AMP + diphosphate + H(+)</text>
        <dbReference type="Rhea" id="RHEA:12228"/>
        <dbReference type="ChEBI" id="CHEBI:15377"/>
        <dbReference type="ChEBI" id="CHEBI:15378"/>
        <dbReference type="ChEBI" id="CHEBI:29985"/>
        <dbReference type="ChEBI" id="CHEBI:29991"/>
        <dbReference type="ChEBI" id="CHEBI:30616"/>
        <dbReference type="ChEBI" id="CHEBI:33019"/>
        <dbReference type="ChEBI" id="CHEBI:58048"/>
        <dbReference type="ChEBI" id="CHEBI:58359"/>
        <dbReference type="ChEBI" id="CHEBI:456215"/>
        <dbReference type="EC" id="6.3.5.4"/>
    </reaction>
</comment>
<evidence type="ECO:0000256" key="7">
    <source>
        <dbReference type="ARBA" id="ARBA00048741"/>
    </source>
</evidence>
<evidence type="ECO:0000256" key="5">
    <source>
        <dbReference type="ARBA" id="ARBA00022840"/>
    </source>
</evidence>
<comment type="caution">
    <text evidence="12">The sequence shown here is derived from an EMBL/GenBank/DDBJ whole genome shotgun (WGS) entry which is preliminary data.</text>
</comment>
<keyword evidence="8" id="KW-0028">Amino-acid biosynthesis</keyword>
<name>A0A1G2SZT5_9BACT</name>
<feature type="binding site" evidence="9">
    <location>
        <position position="95"/>
    </location>
    <ligand>
        <name>L-glutamine</name>
        <dbReference type="ChEBI" id="CHEBI:58359"/>
    </ligand>
</feature>
<keyword evidence="6 8" id="KW-0315">Glutamine amidotransferase</keyword>
<evidence type="ECO:0000256" key="10">
    <source>
        <dbReference type="PIRSR" id="PIRSR001589-3"/>
    </source>
</evidence>
<dbReference type="NCBIfam" id="TIGR01536">
    <property type="entry name" value="asn_synth_AEB"/>
    <property type="match status" value="1"/>
</dbReference>
<evidence type="ECO:0000256" key="1">
    <source>
        <dbReference type="ARBA" id="ARBA00005187"/>
    </source>
</evidence>
<evidence type="ECO:0000256" key="2">
    <source>
        <dbReference type="ARBA" id="ARBA00005752"/>
    </source>
</evidence>
<dbReference type="Proteomes" id="UP000178107">
    <property type="component" value="Unassembled WGS sequence"/>
</dbReference>
<dbReference type="Pfam" id="PF13537">
    <property type="entry name" value="GATase_7"/>
    <property type="match status" value="1"/>
</dbReference>
<dbReference type="InterPro" id="IPR051786">
    <property type="entry name" value="ASN_synthetase/amidase"/>
</dbReference>
<evidence type="ECO:0000313" key="12">
    <source>
        <dbReference type="EMBL" id="OHA90258.1"/>
    </source>
</evidence>
<keyword evidence="4 9" id="KW-0547">Nucleotide-binding</keyword>
<evidence type="ECO:0000256" key="6">
    <source>
        <dbReference type="ARBA" id="ARBA00022962"/>
    </source>
</evidence>
<feature type="site" description="Important for beta-aspartyl-AMP intermediate formation" evidence="10">
    <location>
        <position position="367"/>
    </location>
</feature>
<reference evidence="12 13" key="1">
    <citation type="journal article" date="2016" name="Nat. Commun.">
        <title>Thousands of microbial genomes shed light on interconnected biogeochemical processes in an aquifer system.</title>
        <authorList>
            <person name="Anantharaman K."/>
            <person name="Brown C.T."/>
            <person name="Hug L.A."/>
            <person name="Sharon I."/>
            <person name="Castelle C.J."/>
            <person name="Probst A.J."/>
            <person name="Thomas B.C."/>
            <person name="Singh A."/>
            <person name="Wilkins M.J."/>
            <person name="Karaoz U."/>
            <person name="Brodie E.L."/>
            <person name="Williams K.H."/>
            <person name="Hubbard S.S."/>
            <person name="Banfield J.F."/>
        </authorList>
    </citation>
    <scope>NUCLEOTIDE SEQUENCE [LARGE SCALE GENOMIC DNA]</scope>
</reference>
<comment type="similarity">
    <text evidence="2">Belongs to the asparagine synthetase family.</text>
</comment>
<dbReference type="AlphaFoldDB" id="A0A1G2SZT5"/>
<dbReference type="SUPFAM" id="SSF56235">
    <property type="entry name" value="N-terminal nucleophile aminohydrolases (Ntn hydrolases)"/>
    <property type="match status" value="1"/>
</dbReference>
<dbReference type="InterPro" id="IPR001962">
    <property type="entry name" value="Asn_synthase"/>
</dbReference>
<dbReference type="EC" id="6.3.5.4" evidence="3"/>
<comment type="pathway">
    <text evidence="1">Amino-acid biosynthesis; L-asparagine biosynthesis; L-asparagine from L-aspartate (L-Gln route): step 1/1.</text>
</comment>
<dbReference type="InterPro" id="IPR029055">
    <property type="entry name" value="Ntn_hydrolases_N"/>
</dbReference>
<dbReference type="InterPro" id="IPR033738">
    <property type="entry name" value="AsnB_N"/>
</dbReference>
<proteinExistence type="inferred from homology"/>
<evidence type="ECO:0000256" key="3">
    <source>
        <dbReference type="ARBA" id="ARBA00012737"/>
    </source>
</evidence>
<evidence type="ECO:0000313" key="13">
    <source>
        <dbReference type="Proteomes" id="UP000178107"/>
    </source>
</evidence>
<dbReference type="Gene3D" id="3.40.50.620">
    <property type="entry name" value="HUPs"/>
    <property type="match status" value="1"/>
</dbReference>
<gene>
    <name evidence="12" type="ORF">A2838_01480</name>
</gene>
<dbReference type="InterPro" id="IPR017932">
    <property type="entry name" value="GATase_2_dom"/>
</dbReference>
<feature type="binding site" evidence="9">
    <location>
        <begin position="365"/>
        <end position="366"/>
    </location>
    <ligand>
        <name>ATP</name>
        <dbReference type="ChEBI" id="CHEBI:30616"/>
    </ligand>
</feature>
<dbReference type="Pfam" id="PF00733">
    <property type="entry name" value="Asn_synthase"/>
    <property type="match status" value="1"/>
</dbReference>
<dbReference type="GO" id="GO:0006529">
    <property type="term" value="P:asparagine biosynthetic process"/>
    <property type="evidence" value="ECO:0007669"/>
    <property type="project" value="UniProtKB-KW"/>
</dbReference>
<dbReference type="CDD" id="cd00712">
    <property type="entry name" value="AsnB"/>
    <property type="match status" value="1"/>
</dbReference>
<organism evidence="12 13">
    <name type="scientific">Candidatus Zambryskibacteria bacterium RIFCSPHIGHO2_01_FULL_46_25</name>
    <dbReference type="NCBI Taxonomy" id="1802738"/>
    <lineage>
        <taxon>Bacteria</taxon>
        <taxon>Candidatus Zambryskiibacteriota</taxon>
    </lineage>
</organism>
<dbReference type="GO" id="GO:0004066">
    <property type="term" value="F:asparagine synthase (glutamine-hydrolyzing) activity"/>
    <property type="evidence" value="ECO:0007669"/>
    <property type="project" value="UniProtKB-EC"/>
</dbReference>
<dbReference type="PROSITE" id="PS51278">
    <property type="entry name" value="GATASE_TYPE_2"/>
    <property type="match status" value="1"/>
</dbReference>
<accession>A0A1G2SZT5</accession>
<evidence type="ECO:0000256" key="9">
    <source>
        <dbReference type="PIRSR" id="PIRSR001589-2"/>
    </source>
</evidence>
<dbReference type="GO" id="GO:0005829">
    <property type="term" value="C:cytosol"/>
    <property type="evidence" value="ECO:0007669"/>
    <property type="project" value="TreeGrafter"/>
</dbReference>
<dbReference type="InterPro" id="IPR006426">
    <property type="entry name" value="Asn_synth_AEB"/>
</dbReference>
<keyword evidence="5 9" id="KW-0067">ATP-binding</keyword>
<sequence length="614" mass="70515">MCGITGITDKNLAKKEFIEKMTTVIAHRGPDDDGFLVDEHVALGMRRLSIIDLVHGEQPIATPDGRYKIFFNGEIYNYKELKKELNNYQYKTESDTEVILAGFVKWGPEVLKKLRGMFAFCIYDTQEKKIFLARDFFGIKPLYYWTQARPMGPIGLACVAFSSEIKSFFELPGFKPEVNDAAVYNYLSYQYNPLEETFFKNVFKLPPAHYLTIDLKTGKWEKKRYWQFKFSPEEALDEENTRKEILNTMEDSVAHHMIADVPVGSFLSGGIDSSIIATLMQKVRGEKKIKTFTVGFNSVSEGREAKETSEPLGTDHTEISVGAEEYFATLPKAVWHFDEPVADPSAIGLYFLAREARKHVKVVLSGEGADELFGGYNIYLAPIAAERLRKFPKFILKLISVLPFRGRNYAQRALLKLEDWYIGNALVFKPEEIRSLWRDNPMSRGILDTLYREAAGLSDSTKMQYIDINTWLVGDILAKADKMTMAHSLELRVPFLDSSVATLASKLPNKFKWHNGVTKYLLREAFKNVLPESTRKRKKLGFPTPVREWITKERTNVILENPYIKSHFDVAKIEELISDHISKRTDNSRKIYLLLMLALWYNVFIENSKLKIEN</sequence>
<dbReference type="SUPFAM" id="SSF52402">
    <property type="entry name" value="Adenine nucleotide alpha hydrolases-like"/>
    <property type="match status" value="1"/>
</dbReference>
<dbReference type="GO" id="GO:0005524">
    <property type="term" value="F:ATP binding"/>
    <property type="evidence" value="ECO:0007669"/>
    <property type="project" value="UniProtKB-KW"/>
</dbReference>
<dbReference type="EMBL" id="MHVH01000005">
    <property type="protein sequence ID" value="OHA90258.1"/>
    <property type="molecule type" value="Genomic_DNA"/>
</dbReference>
<dbReference type="CDD" id="cd01991">
    <property type="entry name" value="Asn_synthase_B_C"/>
    <property type="match status" value="1"/>
</dbReference>
<protein>
    <recommendedName>
        <fullName evidence="3">asparagine synthase (glutamine-hydrolyzing)</fullName>
        <ecNumber evidence="3">6.3.5.4</ecNumber>
    </recommendedName>
</protein>
<feature type="active site" description="For GATase activity" evidence="8">
    <location>
        <position position="2"/>
    </location>
</feature>
<feature type="domain" description="Glutamine amidotransferase type-2" evidence="11">
    <location>
        <begin position="2"/>
        <end position="216"/>
    </location>
</feature>